<name>A0AAN4ZFC8_9BILA</name>
<dbReference type="PROSITE" id="PS50089">
    <property type="entry name" value="ZF_RING_2"/>
    <property type="match status" value="1"/>
</dbReference>
<evidence type="ECO:0000256" key="3">
    <source>
        <dbReference type="ARBA" id="ARBA00022833"/>
    </source>
</evidence>
<keyword evidence="1" id="KW-0479">Metal-binding</keyword>
<dbReference type="GO" id="GO:0008270">
    <property type="term" value="F:zinc ion binding"/>
    <property type="evidence" value="ECO:0007669"/>
    <property type="project" value="UniProtKB-KW"/>
</dbReference>
<dbReference type="Gene3D" id="3.30.40.10">
    <property type="entry name" value="Zinc/RING finger domain, C3HC4 (zinc finger)"/>
    <property type="match status" value="1"/>
</dbReference>
<organism evidence="6 7">
    <name type="scientific">Pristionchus mayeri</name>
    <dbReference type="NCBI Taxonomy" id="1317129"/>
    <lineage>
        <taxon>Eukaryota</taxon>
        <taxon>Metazoa</taxon>
        <taxon>Ecdysozoa</taxon>
        <taxon>Nematoda</taxon>
        <taxon>Chromadorea</taxon>
        <taxon>Rhabditida</taxon>
        <taxon>Rhabditina</taxon>
        <taxon>Diplogasteromorpha</taxon>
        <taxon>Diplogasteroidea</taxon>
        <taxon>Neodiplogasteridae</taxon>
        <taxon>Pristionchus</taxon>
    </lineage>
</organism>
<evidence type="ECO:0000313" key="6">
    <source>
        <dbReference type="EMBL" id="GMR38904.1"/>
    </source>
</evidence>
<dbReference type="InterPro" id="IPR017907">
    <property type="entry name" value="Znf_RING_CS"/>
</dbReference>
<feature type="non-terminal residue" evidence="6">
    <location>
        <position position="100"/>
    </location>
</feature>
<dbReference type="InterPro" id="IPR013083">
    <property type="entry name" value="Znf_RING/FYVE/PHD"/>
</dbReference>
<dbReference type="EMBL" id="BTRK01000002">
    <property type="protein sequence ID" value="GMR38904.1"/>
    <property type="molecule type" value="Genomic_DNA"/>
</dbReference>
<dbReference type="InterPro" id="IPR001841">
    <property type="entry name" value="Znf_RING"/>
</dbReference>
<dbReference type="InterPro" id="IPR027370">
    <property type="entry name" value="Znf-RING_euk"/>
</dbReference>
<protein>
    <recommendedName>
        <fullName evidence="5">RING-type domain-containing protein</fullName>
    </recommendedName>
</protein>
<keyword evidence="3" id="KW-0862">Zinc</keyword>
<dbReference type="Pfam" id="PF13445">
    <property type="entry name" value="zf-RING_UBOX"/>
    <property type="match status" value="1"/>
</dbReference>
<reference evidence="7" key="1">
    <citation type="submission" date="2022-10" db="EMBL/GenBank/DDBJ databases">
        <title>Genome assembly of Pristionchus species.</title>
        <authorList>
            <person name="Yoshida K."/>
            <person name="Sommer R.J."/>
        </authorList>
    </citation>
    <scope>NUCLEOTIDE SEQUENCE [LARGE SCALE GENOMIC DNA]</scope>
    <source>
        <strain evidence="7">RS5460</strain>
    </source>
</reference>
<accession>A0AAN4ZFC8</accession>
<evidence type="ECO:0000313" key="7">
    <source>
        <dbReference type="Proteomes" id="UP001328107"/>
    </source>
</evidence>
<feature type="non-terminal residue" evidence="6">
    <location>
        <position position="1"/>
    </location>
</feature>
<dbReference type="AlphaFoldDB" id="A0AAN4ZFC8"/>
<comment type="caution">
    <text evidence="6">The sequence shown here is derived from an EMBL/GenBank/DDBJ whole genome shotgun (WGS) entry which is preliminary data.</text>
</comment>
<dbReference type="SUPFAM" id="SSF57850">
    <property type="entry name" value="RING/U-box"/>
    <property type="match status" value="1"/>
</dbReference>
<dbReference type="SMART" id="SM00184">
    <property type="entry name" value="RING"/>
    <property type="match status" value="1"/>
</dbReference>
<evidence type="ECO:0000256" key="2">
    <source>
        <dbReference type="ARBA" id="ARBA00022771"/>
    </source>
</evidence>
<dbReference type="PANTHER" id="PTHR47156:SF10">
    <property type="entry name" value="E3 UBIQUITIN-PROTEIN LIGASE TRIM-21-RELATED"/>
    <property type="match status" value="1"/>
</dbReference>
<feature type="domain" description="RING-type" evidence="5">
    <location>
        <begin position="2"/>
        <end position="43"/>
    </location>
</feature>
<evidence type="ECO:0000259" key="5">
    <source>
        <dbReference type="PROSITE" id="PS50089"/>
    </source>
</evidence>
<dbReference type="InterPro" id="IPR052667">
    <property type="entry name" value="E3_ubiquitin-ligase_RING"/>
</dbReference>
<keyword evidence="7" id="KW-1185">Reference proteome</keyword>
<proteinExistence type="predicted"/>
<sequence length="100" mass="11122">AICSENFDSVKIIPRLLKCGHTFCEVCIYSMSVDFKAICPNCKIVTLLPTGKTLPKNFAMISLTEQIMKSKIDPKITCKACHSKFSSEAVRMRIGEKCGM</sequence>
<dbReference type="PROSITE" id="PS00518">
    <property type="entry name" value="ZF_RING_1"/>
    <property type="match status" value="1"/>
</dbReference>
<dbReference type="Proteomes" id="UP001328107">
    <property type="component" value="Unassembled WGS sequence"/>
</dbReference>
<keyword evidence="2 4" id="KW-0863">Zinc-finger</keyword>
<gene>
    <name evidence="6" type="ORF">PMAYCL1PPCAC_09099</name>
</gene>
<evidence type="ECO:0000256" key="4">
    <source>
        <dbReference type="PROSITE-ProRule" id="PRU00175"/>
    </source>
</evidence>
<evidence type="ECO:0000256" key="1">
    <source>
        <dbReference type="ARBA" id="ARBA00022723"/>
    </source>
</evidence>
<dbReference type="PANTHER" id="PTHR47156">
    <property type="entry name" value="PROTEIN CBG20824"/>
    <property type="match status" value="1"/>
</dbReference>